<evidence type="ECO:0000313" key="3">
    <source>
        <dbReference type="Proteomes" id="UP000646827"/>
    </source>
</evidence>
<dbReference type="Proteomes" id="UP000646827">
    <property type="component" value="Unassembled WGS sequence"/>
</dbReference>
<organism evidence="2 3">
    <name type="scientific">Circinella minor</name>
    <dbReference type="NCBI Taxonomy" id="1195481"/>
    <lineage>
        <taxon>Eukaryota</taxon>
        <taxon>Fungi</taxon>
        <taxon>Fungi incertae sedis</taxon>
        <taxon>Mucoromycota</taxon>
        <taxon>Mucoromycotina</taxon>
        <taxon>Mucoromycetes</taxon>
        <taxon>Mucorales</taxon>
        <taxon>Lichtheimiaceae</taxon>
        <taxon>Circinella</taxon>
    </lineage>
</organism>
<feature type="signal peptide" evidence="1">
    <location>
        <begin position="1"/>
        <end position="23"/>
    </location>
</feature>
<dbReference type="EMBL" id="JAEPRB010000032">
    <property type="protein sequence ID" value="KAG2225106.1"/>
    <property type="molecule type" value="Genomic_DNA"/>
</dbReference>
<evidence type="ECO:0000313" key="2">
    <source>
        <dbReference type="EMBL" id="KAG2225106.1"/>
    </source>
</evidence>
<protein>
    <recommendedName>
        <fullName evidence="4">Beta-glucosidase</fullName>
    </recommendedName>
</protein>
<sequence length="72" mass="8100">MRSFNGIIAASIALLFITNPVMSQQEKELGYGTLKPEEYDRPGDEIDADIQEMVSRMTLEEKIGHDIENDGK</sequence>
<comment type="caution">
    <text evidence="2">The sequence shown here is derived from an EMBL/GenBank/DDBJ whole genome shotgun (WGS) entry which is preliminary data.</text>
</comment>
<reference evidence="2 3" key="1">
    <citation type="submission" date="2020-12" db="EMBL/GenBank/DDBJ databases">
        <title>Metabolic potential, ecology and presence of endohyphal bacteria is reflected in genomic diversity of Mucoromycotina.</title>
        <authorList>
            <person name="Muszewska A."/>
            <person name="Okrasinska A."/>
            <person name="Steczkiewicz K."/>
            <person name="Drgas O."/>
            <person name="Orlowska M."/>
            <person name="Perlinska-Lenart U."/>
            <person name="Aleksandrzak-Piekarczyk T."/>
            <person name="Szatraj K."/>
            <person name="Zielenkiewicz U."/>
            <person name="Pilsyk S."/>
            <person name="Malc E."/>
            <person name="Mieczkowski P."/>
            <person name="Kruszewska J.S."/>
            <person name="Biernat P."/>
            <person name="Pawlowska J."/>
        </authorList>
    </citation>
    <scope>NUCLEOTIDE SEQUENCE [LARGE SCALE GENOMIC DNA]</scope>
    <source>
        <strain evidence="2 3">CBS 142.35</strain>
    </source>
</reference>
<proteinExistence type="predicted"/>
<keyword evidence="3" id="KW-1185">Reference proteome</keyword>
<evidence type="ECO:0000256" key="1">
    <source>
        <dbReference type="SAM" id="SignalP"/>
    </source>
</evidence>
<feature type="non-terminal residue" evidence="2">
    <location>
        <position position="72"/>
    </location>
</feature>
<keyword evidence="1" id="KW-0732">Signal</keyword>
<accession>A0A8H7SBD2</accession>
<dbReference type="AlphaFoldDB" id="A0A8H7SBD2"/>
<evidence type="ECO:0008006" key="4">
    <source>
        <dbReference type="Google" id="ProtNLM"/>
    </source>
</evidence>
<feature type="chain" id="PRO_5034339573" description="Beta-glucosidase" evidence="1">
    <location>
        <begin position="24"/>
        <end position="72"/>
    </location>
</feature>
<gene>
    <name evidence="2" type="ORF">INT45_011788</name>
</gene>
<name>A0A8H7SBD2_9FUNG</name>